<proteinExistence type="predicted"/>
<evidence type="ECO:0000313" key="2">
    <source>
        <dbReference type="EMBL" id="MBB5717068.1"/>
    </source>
</evidence>
<dbReference type="Pfam" id="PF01584">
    <property type="entry name" value="CheW"/>
    <property type="match status" value="1"/>
</dbReference>
<sequence length="167" mass="17768">MTNTHETGASEQKIIAFKVGTQLFGIDILSLIEIREWEIPTPIPGAADDVRGVINLRGTVVPVMDLGHRLVGQTTSIHGRSCVLVLDIAGQYAGFLVDEVADIVTIQVADIQRVPDLELRDADLVAGLVHISNSNGVTEASRAAVTTVTLLNLHALRISKGVCRAAA</sequence>
<reference evidence="2 3" key="1">
    <citation type="submission" date="2020-08" db="EMBL/GenBank/DDBJ databases">
        <title>Genomic Encyclopedia of Type Strains, Phase IV (KMG-IV): sequencing the most valuable type-strain genomes for metagenomic binning, comparative biology and taxonomic classification.</title>
        <authorList>
            <person name="Goeker M."/>
        </authorList>
    </citation>
    <scope>NUCLEOTIDE SEQUENCE [LARGE SCALE GENOMIC DNA]</scope>
    <source>
        <strain evidence="2 3">DSM 100044</strain>
    </source>
</reference>
<dbReference type="SUPFAM" id="SSF50341">
    <property type="entry name" value="CheW-like"/>
    <property type="match status" value="1"/>
</dbReference>
<accession>A0A7W9EXY9</accession>
<dbReference type="Gene3D" id="2.40.50.180">
    <property type="entry name" value="CheA-289, Domain 4"/>
    <property type="match status" value="1"/>
</dbReference>
<dbReference type="InterPro" id="IPR039315">
    <property type="entry name" value="CheW"/>
</dbReference>
<dbReference type="GO" id="GO:0005829">
    <property type="term" value="C:cytosol"/>
    <property type="evidence" value="ECO:0007669"/>
    <property type="project" value="TreeGrafter"/>
</dbReference>
<name>A0A7W9EXY9_9SPHN</name>
<dbReference type="RefSeq" id="WP_184060846.1">
    <property type="nucleotide sequence ID" value="NZ_JACIJK010000024.1"/>
</dbReference>
<dbReference type="GO" id="GO:0006935">
    <property type="term" value="P:chemotaxis"/>
    <property type="evidence" value="ECO:0007669"/>
    <property type="project" value="InterPro"/>
</dbReference>
<dbReference type="PANTHER" id="PTHR22617">
    <property type="entry name" value="CHEMOTAXIS SENSOR HISTIDINE KINASE-RELATED"/>
    <property type="match status" value="1"/>
</dbReference>
<dbReference type="InterPro" id="IPR002545">
    <property type="entry name" value="CheW-lke_dom"/>
</dbReference>
<dbReference type="EMBL" id="JACIJK010000024">
    <property type="protein sequence ID" value="MBB5717068.1"/>
    <property type="molecule type" value="Genomic_DNA"/>
</dbReference>
<evidence type="ECO:0000313" key="3">
    <source>
        <dbReference type="Proteomes" id="UP000546200"/>
    </source>
</evidence>
<dbReference type="Gene3D" id="2.30.30.40">
    <property type="entry name" value="SH3 Domains"/>
    <property type="match status" value="1"/>
</dbReference>
<dbReference type="Proteomes" id="UP000546200">
    <property type="component" value="Unassembled WGS sequence"/>
</dbReference>
<dbReference type="PROSITE" id="PS50851">
    <property type="entry name" value="CHEW"/>
    <property type="match status" value="1"/>
</dbReference>
<gene>
    <name evidence="2" type="ORF">FHS94_003943</name>
</gene>
<protein>
    <submittedName>
        <fullName evidence="2">Purine-binding chemotaxis protein CheW</fullName>
    </submittedName>
</protein>
<keyword evidence="3" id="KW-1185">Reference proteome</keyword>
<organism evidence="2 3">
    <name type="scientific">Sphingomonas aerophila</name>
    <dbReference type="NCBI Taxonomy" id="1344948"/>
    <lineage>
        <taxon>Bacteria</taxon>
        <taxon>Pseudomonadati</taxon>
        <taxon>Pseudomonadota</taxon>
        <taxon>Alphaproteobacteria</taxon>
        <taxon>Sphingomonadales</taxon>
        <taxon>Sphingomonadaceae</taxon>
        <taxon>Sphingomonas</taxon>
    </lineage>
</organism>
<dbReference type="InterPro" id="IPR036061">
    <property type="entry name" value="CheW-like_dom_sf"/>
</dbReference>
<dbReference type="GO" id="GO:0007165">
    <property type="term" value="P:signal transduction"/>
    <property type="evidence" value="ECO:0007669"/>
    <property type="project" value="InterPro"/>
</dbReference>
<comment type="caution">
    <text evidence="2">The sequence shown here is derived from an EMBL/GenBank/DDBJ whole genome shotgun (WGS) entry which is preliminary data.</text>
</comment>
<evidence type="ECO:0000259" key="1">
    <source>
        <dbReference type="PROSITE" id="PS50851"/>
    </source>
</evidence>
<feature type="domain" description="CheW-like" evidence="1">
    <location>
        <begin position="11"/>
        <end position="162"/>
    </location>
</feature>
<dbReference type="AlphaFoldDB" id="A0A7W9EXY9"/>
<dbReference type="SMART" id="SM00260">
    <property type="entry name" value="CheW"/>
    <property type="match status" value="1"/>
</dbReference>
<dbReference type="PANTHER" id="PTHR22617:SF23">
    <property type="entry name" value="CHEMOTAXIS PROTEIN CHEW"/>
    <property type="match status" value="1"/>
</dbReference>